<proteinExistence type="inferred from homology"/>
<evidence type="ECO:0000313" key="9">
    <source>
        <dbReference type="Proteomes" id="UP000736335"/>
    </source>
</evidence>
<keyword evidence="3" id="KW-0808">Transferase</keyword>
<accession>A0A9P6H2F8</accession>
<evidence type="ECO:0000256" key="5">
    <source>
        <dbReference type="ARBA" id="ARBA00023128"/>
    </source>
</evidence>
<dbReference type="PANTHER" id="PTHR11085">
    <property type="entry name" value="NAD-DEPENDENT PROTEIN DEACYLASE SIRTUIN-5, MITOCHONDRIAL-RELATED"/>
    <property type="match status" value="1"/>
</dbReference>
<comment type="subcellular location">
    <subcellularLocation>
        <location evidence="1">Mitochondrion</location>
    </subcellularLocation>
</comment>
<name>A0A9P6H2F8_9AGAM</name>
<reference evidence="8" key="1">
    <citation type="journal article" date="2020" name="Nat. Commun.">
        <title>Large-scale genome sequencing of mycorrhizal fungi provides insights into the early evolution of symbiotic traits.</title>
        <authorList>
            <person name="Miyauchi S."/>
            <person name="Kiss E."/>
            <person name="Kuo A."/>
            <person name="Drula E."/>
            <person name="Kohler A."/>
            <person name="Sanchez-Garcia M."/>
            <person name="Morin E."/>
            <person name="Andreopoulos B."/>
            <person name="Barry K.W."/>
            <person name="Bonito G."/>
            <person name="Buee M."/>
            <person name="Carver A."/>
            <person name="Chen C."/>
            <person name="Cichocki N."/>
            <person name="Clum A."/>
            <person name="Culley D."/>
            <person name="Crous P.W."/>
            <person name="Fauchery L."/>
            <person name="Girlanda M."/>
            <person name="Hayes R.D."/>
            <person name="Keri Z."/>
            <person name="LaButti K."/>
            <person name="Lipzen A."/>
            <person name="Lombard V."/>
            <person name="Magnuson J."/>
            <person name="Maillard F."/>
            <person name="Murat C."/>
            <person name="Nolan M."/>
            <person name="Ohm R.A."/>
            <person name="Pangilinan J."/>
            <person name="Pereira M.F."/>
            <person name="Perotto S."/>
            <person name="Peter M."/>
            <person name="Pfister S."/>
            <person name="Riley R."/>
            <person name="Sitrit Y."/>
            <person name="Stielow J.B."/>
            <person name="Szollosi G."/>
            <person name="Zifcakova L."/>
            <person name="Stursova M."/>
            <person name="Spatafora J.W."/>
            <person name="Tedersoo L."/>
            <person name="Vaario L.M."/>
            <person name="Yamada A."/>
            <person name="Yan M."/>
            <person name="Wang P."/>
            <person name="Xu J."/>
            <person name="Bruns T."/>
            <person name="Baldrian P."/>
            <person name="Vilgalys R."/>
            <person name="Dunand C."/>
            <person name="Henrissat B."/>
            <person name="Grigoriev I.V."/>
            <person name="Hibbett D."/>
            <person name="Nagy L.G."/>
            <person name="Martin F.M."/>
        </authorList>
    </citation>
    <scope>NUCLEOTIDE SEQUENCE</scope>
    <source>
        <strain evidence="8">UH-Tt-Lm1</strain>
    </source>
</reference>
<dbReference type="SUPFAM" id="SSF52467">
    <property type="entry name" value="DHS-like NAD/FAD-binding domain"/>
    <property type="match status" value="1"/>
</dbReference>
<dbReference type="PROSITE" id="PS50305">
    <property type="entry name" value="SIRTUIN"/>
    <property type="match status" value="1"/>
</dbReference>
<dbReference type="Gene3D" id="3.30.1600.10">
    <property type="entry name" value="SIR2/SIRT2 'Small Domain"/>
    <property type="match status" value="1"/>
</dbReference>
<evidence type="ECO:0000256" key="4">
    <source>
        <dbReference type="ARBA" id="ARBA00023027"/>
    </source>
</evidence>
<comment type="similarity">
    <text evidence="2">Belongs to the sirtuin family. Class I subfamily.</text>
</comment>
<dbReference type="Proteomes" id="UP000736335">
    <property type="component" value="Unassembled WGS sequence"/>
</dbReference>
<evidence type="ECO:0000256" key="3">
    <source>
        <dbReference type="ARBA" id="ARBA00022679"/>
    </source>
</evidence>
<dbReference type="InterPro" id="IPR026590">
    <property type="entry name" value="Ssirtuin_cat_dom"/>
</dbReference>
<dbReference type="PANTHER" id="PTHR11085:SF10">
    <property type="entry name" value="NAD-DEPENDENT PROTEIN DEACYLASE SIRTUIN-5, MITOCHONDRIAL-RELATED"/>
    <property type="match status" value="1"/>
</dbReference>
<protein>
    <submittedName>
        <fullName evidence="8">DHS-like NAD/FAD-binding domain-containing protein</fullName>
    </submittedName>
</protein>
<evidence type="ECO:0000313" key="8">
    <source>
        <dbReference type="EMBL" id="KAF9778049.1"/>
    </source>
</evidence>
<dbReference type="InterPro" id="IPR029035">
    <property type="entry name" value="DHS-like_NAD/FAD-binding_dom"/>
</dbReference>
<evidence type="ECO:0000256" key="2">
    <source>
        <dbReference type="ARBA" id="ARBA00006924"/>
    </source>
</evidence>
<dbReference type="EMBL" id="WIUZ02000025">
    <property type="protein sequence ID" value="KAF9778049.1"/>
    <property type="molecule type" value="Genomic_DNA"/>
</dbReference>
<dbReference type="OrthoDB" id="424302at2759"/>
<dbReference type="GO" id="GO:0070403">
    <property type="term" value="F:NAD+ binding"/>
    <property type="evidence" value="ECO:0007669"/>
    <property type="project" value="InterPro"/>
</dbReference>
<evidence type="ECO:0000259" key="7">
    <source>
        <dbReference type="PROSITE" id="PS50305"/>
    </source>
</evidence>
<gene>
    <name evidence="8" type="ORF">BJ322DRAFT_512356</name>
</gene>
<dbReference type="Gene3D" id="3.40.50.1220">
    <property type="entry name" value="TPP-binding domain"/>
    <property type="match status" value="1"/>
</dbReference>
<sequence>MRISIPNITSNGTYTPVLLPVTQTIQRLVDFLGASTGTAVLTGAGVSVASGIRAYRGDHGRYINPNYKPILYQELVDKGEKGAGFRKRYWLRSYLGYPPVRDAMPNTSHTAIAAGMHGSMFKRLITQNVDGLHVKALRPFWDASNVRNHILELHGTLFRVHCQRGHVFDRDEFQGMLSESNPEWKQFADELERTGQKPRTNPDGDVALDGVAYDEFVVPNCRECLVEGRTNSVLKPDVVFFGESIKGWVKDRSFRDVEDCDRLLVIGTTLATYSAFRLVKHAVELNKPVFVLNMGPTRADGLPGIQKVDGLSGSVLSEVVRTILGSDIIRDPALNTLLSSGVTCPPPDDVHDMPKGPG</sequence>
<feature type="domain" description="Deacetylase sirtuin-type" evidence="7">
    <location>
        <begin position="18"/>
        <end position="340"/>
    </location>
</feature>
<dbReference type="InterPro" id="IPR050134">
    <property type="entry name" value="NAD-dep_sirtuin_deacylases"/>
</dbReference>
<dbReference type="InterPro" id="IPR003000">
    <property type="entry name" value="Sirtuin"/>
</dbReference>
<dbReference type="Pfam" id="PF02146">
    <property type="entry name" value="SIR2"/>
    <property type="match status" value="1"/>
</dbReference>
<dbReference type="InterPro" id="IPR026591">
    <property type="entry name" value="Sirtuin_cat_small_dom_sf"/>
</dbReference>
<reference evidence="8" key="2">
    <citation type="submission" date="2020-11" db="EMBL/GenBank/DDBJ databases">
        <authorList>
            <consortium name="DOE Joint Genome Institute"/>
            <person name="Kuo A."/>
            <person name="Miyauchi S."/>
            <person name="Kiss E."/>
            <person name="Drula E."/>
            <person name="Kohler A."/>
            <person name="Sanchez-Garcia M."/>
            <person name="Andreopoulos B."/>
            <person name="Barry K.W."/>
            <person name="Bonito G."/>
            <person name="Buee M."/>
            <person name="Carver A."/>
            <person name="Chen C."/>
            <person name="Cichocki N."/>
            <person name="Clum A."/>
            <person name="Culley D."/>
            <person name="Crous P.W."/>
            <person name="Fauchery L."/>
            <person name="Girlanda M."/>
            <person name="Hayes R."/>
            <person name="Keri Z."/>
            <person name="Labutti K."/>
            <person name="Lipzen A."/>
            <person name="Lombard V."/>
            <person name="Magnuson J."/>
            <person name="Maillard F."/>
            <person name="Morin E."/>
            <person name="Murat C."/>
            <person name="Nolan M."/>
            <person name="Ohm R."/>
            <person name="Pangilinan J."/>
            <person name="Pereira M."/>
            <person name="Perotto S."/>
            <person name="Peter M."/>
            <person name="Riley R."/>
            <person name="Sitrit Y."/>
            <person name="Stielow B."/>
            <person name="Szollosi G."/>
            <person name="Zifcakova L."/>
            <person name="Stursova M."/>
            <person name="Spatafora J.W."/>
            <person name="Tedersoo L."/>
            <person name="Vaario L.-M."/>
            <person name="Yamada A."/>
            <person name="Yan M."/>
            <person name="Wang P."/>
            <person name="Xu J."/>
            <person name="Bruns T."/>
            <person name="Baldrian P."/>
            <person name="Vilgalys R."/>
            <person name="Henrissat B."/>
            <person name="Grigoriev I.V."/>
            <person name="Hibbett D."/>
            <person name="Nagy L.G."/>
            <person name="Martin F.M."/>
        </authorList>
    </citation>
    <scope>NUCLEOTIDE SEQUENCE</scope>
    <source>
        <strain evidence="8">UH-Tt-Lm1</strain>
    </source>
</reference>
<organism evidence="8 9">
    <name type="scientific">Thelephora terrestris</name>
    <dbReference type="NCBI Taxonomy" id="56493"/>
    <lineage>
        <taxon>Eukaryota</taxon>
        <taxon>Fungi</taxon>
        <taxon>Dikarya</taxon>
        <taxon>Basidiomycota</taxon>
        <taxon>Agaricomycotina</taxon>
        <taxon>Agaricomycetes</taxon>
        <taxon>Thelephorales</taxon>
        <taxon>Thelephoraceae</taxon>
        <taxon>Thelephora</taxon>
    </lineage>
</organism>
<evidence type="ECO:0000256" key="6">
    <source>
        <dbReference type="PROSITE-ProRule" id="PRU00236"/>
    </source>
</evidence>
<comment type="caution">
    <text evidence="8">The sequence shown here is derived from an EMBL/GenBank/DDBJ whole genome shotgun (WGS) entry which is preliminary data.</text>
</comment>
<evidence type="ECO:0000256" key="1">
    <source>
        <dbReference type="ARBA" id="ARBA00004173"/>
    </source>
</evidence>
<comment type="caution">
    <text evidence="6">Lacks conserved residue(s) required for the propagation of feature annotation.</text>
</comment>
<keyword evidence="5" id="KW-0496">Mitochondrion</keyword>
<keyword evidence="4" id="KW-0520">NAD</keyword>
<dbReference type="AlphaFoldDB" id="A0A9P6H2F8"/>
<dbReference type="GO" id="GO:0005739">
    <property type="term" value="C:mitochondrion"/>
    <property type="evidence" value="ECO:0007669"/>
    <property type="project" value="UniProtKB-SubCell"/>
</dbReference>
<dbReference type="GO" id="GO:0017136">
    <property type="term" value="F:histone deacetylase activity, NAD-dependent"/>
    <property type="evidence" value="ECO:0007669"/>
    <property type="project" value="TreeGrafter"/>
</dbReference>
<keyword evidence="9" id="KW-1185">Reference proteome</keyword>